<dbReference type="PANTHER" id="PTHR43792">
    <property type="entry name" value="GNAT FAMILY, PUTATIVE (AFU_ORTHOLOGUE AFUA_3G00765)-RELATED-RELATED"/>
    <property type="match status" value="1"/>
</dbReference>
<protein>
    <submittedName>
        <fullName evidence="5">GNAT family N-acetyltransferase</fullName>
        <ecNumber evidence="5">2.3.-.-</ecNumber>
    </submittedName>
</protein>
<name>A0ABV6BZ70_9ACTN</name>
<organism evidence="5 6">
    <name type="scientific">Aciditerrimonas ferrireducens</name>
    <dbReference type="NCBI Taxonomy" id="667306"/>
    <lineage>
        <taxon>Bacteria</taxon>
        <taxon>Bacillati</taxon>
        <taxon>Actinomycetota</taxon>
        <taxon>Acidimicrobiia</taxon>
        <taxon>Acidimicrobiales</taxon>
        <taxon>Acidimicrobiaceae</taxon>
        <taxon>Aciditerrimonas</taxon>
    </lineage>
</organism>
<dbReference type="Pfam" id="PF13302">
    <property type="entry name" value="Acetyltransf_3"/>
    <property type="match status" value="1"/>
</dbReference>
<dbReference type="GO" id="GO:0016746">
    <property type="term" value="F:acyltransferase activity"/>
    <property type="evidence" value="ECO:0007669"/>
    <property type="project" value="UniProtKB-KW"/>
</dbReference>
<dbReference type="InterPro" id="IPR000182">
    <property type="entry name" value="GNAT_dom"/>
</dbReference>
<keyword evidence="6" id="KW-1185">Reference proteome</keyword>
<comment type="caution">
    <text evidence="5">The sequence shown here is derived from an EMBL/GenBank/DDBJ whole genome shotgun (WGS) entry which is preliminary data.</text>
</comment>
<evidence type="ECO:0000256" key="1">
    <source>
        <dbReference type="ARBA" id="ARBA00022679"/>
    </source>
</evidence>
<evidence type="ECO:0000259" key="4">
    <source>
        <dbReference type="PROSITE" id="PS51186"/>
    </source>
</evidence>
<accession>A0ABV6BZ70</accession>
<sequence length="204" mass="23325">MIGRLGRSATGELRGRRILLRGLEERDYPAWFEIRQRCREWLVPWEPRPAGTPPASEDRASFAARCAARARERQLGGGYGFGIFLGDRLVGEITLSSIQRGPFQNGFVGYWVDQAYAGQGLVPEAVVVVLRFAFEDLGLHRVEIAIVPRNWRSRRVVEKLGIREEGVAMRFLEIDGRWEDHVRYAMTAEEWAERGPALWQAWAE</sequence>
<evidence type="ECO:0000313" key="5">
    <source>
        <dbReference type="EMBL" id="MFC0080720.1"/>
    </source>
</evidence>
<dbReference type="PROSITE" id="PS51186">
    <property type="entry name" value="GNAT"/>
    <property type="match status" value="1"/>
</dbReference>
<dbReference type="Proteomes" id="UP001589788">
    <property type="component" value="Unassembled WGS sequence"/>
</dbReference>
<evidence type="ECO:0000256" key="3">
    <source>
        <dbReference type="ARBA" id="ARBA00038502"/>
    </source>
</evidence>
<dbReference type="EC" id="2.3.-.-" evidence="5"/>
<dbReference type="RefSeq" id="WP_377787206.1">
    <property type="nucleotide sequence ID" value="NZ_JBHLYQ010000003.1"/>
</dbReference>
<dbReference type="EMBL" id="JBHLYQ010000003">
    <property type="protein sequence ID" value="MFC0080720.1"/>
    <property type="molecule type" value="Genomic_DNA"/>
</dbReference>
<keyword evidence="2 5" id="KW-0012">Acyltransferase</keyword>
<keyword evidence="1 5" id="KW-0808">Transferase</keyword>
<reference evidence="5 6" key="1">
    <citation type="submission" date="2024-09" db="EMBL/GenBank/DDBJ databases">
        <authorList>
            <person name="Sun Q."/>
            <person name="Mori K."/>
        </authorList>
    </citation>
    <scope>NUCLEOTIDE SEQUENCE [LARGE SCALE GENOMIC DNA]</scope>
    <source>
        <strain evidence="5 6">JCM 15389</strain>
    </source>
</reference>
<dbReference type="InterPro" id="IPR016181">
    <property type="entry name" value="Acyl_CoA_acyltransferase"/>
</dbReference>
<feature type="domain" description="N-acetyltransferase" evidence="4">
    <location>
        <begin position="18"/>
        <end position="189"/>
    </location>
</feature>
<proteinExistence type="inferred from homology"/>
<comment type="similarity">
    <text evidence="3">Belongs to the acetyltransferase family. RimJ subfamily.</text>
</comment>
<evidence type="ECO:0000313" key="6">
    <source>
        <dbReference type="Proteomes" id="UP001589788"/>
    </source>
</evidence>
<gene>
    <name evidence="5" type="ORF">ACFFRE_00930</name>
</gene>
<dbReference type="Gene3D" id="3.40.630.30">
    <property type="match status" value="1"/>
</dbReference>
<dbReference type="PANTHER" id="PTHR43792:SF8">
    <property type="entry name" value="[RIBOSOMAL PROTEIN US5]-ALANINE N-ACETYLTRANSFERASE"/>
    <property type="match status" value="1"/>
</dbReference>
<evidence type="ECO:0000256" key="2">
    <source>
        <dbReference type="ARBA" id="ARBA00023315"/>
    </source>
</evidence>
<dbReference type="InterPro" id="IPR051531">
    <property type="entry name" value="N-acetyltransferase"/>
</dbReference>
<dbReference type="SUPFAM" id="SSF55729">
    <property type="entry name" value="Acyl-CoA N-acyltransferases (Nat)"/>
    <property type="match status" value="1"/>
</dbReference>